<accession>A0A0D3KAC2</accession>
<evidence type="ECO:0000313" key="2">
    <source>
        <dbReference type="Proteomes" id="UP000013827"/>
    </source>
</evidence>
<dbReference type="GeneID" id="17277979"/>
<dbReference type="RefSeq" id="XP_005785136.1">
    <property type="nucleotide sequence ID" value="XM_005785079.1"/>
</dbReference>
<dbReference type="EnsemblProtists" id="EOD32707">
    <property type="protein sequence ID" value="EOD32707"/>
    <property type="gene ID" value="EMIHUDRAFT_441778"/>
</dbReference>
<dbReference type="KEGG" id="ehx:EMIHUDRAFT_441778"/>
<evidence type="ECO:0000313" key="1">
    <source>
        <dbReference type="EnsemblProtists" id="EOD32707"/>
    </source>
</evidence>
<sequence>MEATQSQIHVDRELVGGPLVCCPGSVPKAHTYCCGPCGLGSYDAIIAEHWAREPSKWSREFDGRLERWDVEAKPPLELSMPQLGWLDSPWNPLFCLSVMYPRSLSCCAPIGCCLCCPGMHTVDVASPEAFVPVMLGVAEEHNLCPEELRGLLWMEFNIAPETLITLDDVEWRRNPNVEWDGLLGFKGNGNRTTDASCAGTCLTLFSTRDGGVMRFSTSPSGRWIAIPLGASFIYVPQPGDKFTYQGKEACSPSLHLPWESTV</sequence>
<dbReference type="PaxDb" id="2903-EOD32707"/>
<organism evidence="1 2">
    <name type="scientific">Emiliania huxleyi (strain CCMP1516)</name>
    <dbReference type="NCBI Taxonomy" id="280463"/>
    <lineage>
        <taxon>Eukaryota</taxon>
        <taxon>Haptista</taxon>
        <taxon>Haptophyta</taxon>
        <taxon>Prymnesiophyceae</taxon>
        <taxon>Isochrysidales</taxon>
        <taxon>Noelaerhabdaceae</taxon>
        <taxon>Emiliania</taxon>
    </lineage>
</organism>
<dbReference type="AlphaFoldDB" id="A0A0D3KAC2"/>
<keyword evidence="2" id="KW-1185">Reference proteome</keyword>
<dbReference type="Proteomes" id="UP000013827">
    <property type="component" value="Unassembled WGS sequence"/>
</dbReference>
<reference evidence="2" key="1">
    <citation type="journal article" date="2013" name="Nature">
        <title>Pan genome of the phytoplankton Emiliania underpins its global distribution.</title>
        <authorList>
            <person name="Read B.A."/>
            <person name="Kegel J."/>
            <person name="Klute M.J."/>
            <person name="Kuo A."/>
            <person name="Lefebvre S.C."/>
            <person name="Maumus F."/>
            <person name="Mayer C."/>
            <person name="Miller J."/>
            <person name="Monier A."/>
            <person name="Salamov A."/>
            <person name="Young J."/>
            <person name="Aguilar M."/>
            <person name="Claverie J.M."/>
            <person name="Frickenhaus S."/>
            <person name="Gonzalez K."/>
            <person name="Herman E.K."/>
            <person name="Lin Y.C."/>
            <person name="Napier J."/>
            <person name="Ogata H."/>
            <person name="Sarno A.F."/>
            <person name="Shmutz J."/>
            <person name="Schroeder D."/>
            <person name="de Vargas C."/>
            <person name="Verret F."/>
            <person name="von Dassow P."/>
            <person name="Valentin K."/>
            <person name="Van de Peer Y."/>
            <person name="Wheeler G."/>
            <person name="Dacks J.B."/>
            <person name="Delwiche C.F."/>
            <person name="Dyhrman S.T."/>
            <person name="Glockner G."/>
            <person name="John U."/>
            <person name="Richards T."/>
            <person name="Worden A.Z."/>
            <person name="Zhang X."/>
            <person name="Grigoriev I.V."/>
            <person name="Allen A.E."/>
            <person name="Bidle K."/>
            <person name="Borodovsky M."/>
            <person name="Bowler C."/>
            <person name="Brownlee C."/>
            <person name="Cock J.M."/>
            <person name="Elias M."/>
            <person name="Gladyshev V.N."/>
            <person name="Groth M."/>
            <person name="Guda C."/>
            <person name="Hadaegh A."/>
            <person name="Iglesias-Rodriguez M.D."/>
            <person name="Jenkins J."/>
            <person name="Jones B.M."/>
            <person name="Lawson T."/>
            <person name="Leese F."/>
            <person name="Lindquist E."/>
            <person name="Lobanov A."/>
            <person name="Lomsadze A."/>
            <person name="Malik S.B."/>
            <person name="Marsh M.E."/>
            <person name="Mackinder L."/>
            <person name="Mock T."/>
            <person name="Mueller-Roeber B."/>
            <person name="Pagarete A."/>
            <person name="Parker M."/>
            <person name="Probert I."/>
            <person name="Quesneville H."/>
            <person name="Raines C."/>
            <person name="Rensing S.A."/>
            <person name="Riano-Pachon D.M."/>
            <person name="Richier S."/>
            <person name="Rokitta S."/>
            <person name="Shiraiwa Y."/>
            <person name="Soanes D.M."/>
            <person name="van der Giezen M."/>
            <person name="Wahlund T.M."/>
            <person name="Williams B."/>
            <person name="Wilson W."/>
            <person name="Wolfe G."/>
            <person name="Wurch L.L."/>
        </authorList>
    </citation>
    <scope>NUCLEOTIDE SEQUENCE</scope>
</reference>
<proteinExistence type="predicted"/>
<protein>
    <submittedName>
        <fullName evidence="1">Uncharacterized protein</fullName>
    </submittedName>
</protein>
<name>A0A0D3KAC2_EMIH1</name>
<reference evidence="1" key="2">
    <citation type="submission" date="2024-10" db="UniProtKB">
        <authorList>
            <consortium name="EnsemblProtists"/>
        </authorList>
    </citation>
    <scope>IDENTIFICATION</scope>
</reference>
<dbReference type="HOGENOM" id="CLU_066772_0_0_1"/>